<keyword evidence="2 11" id="KW-0436">Ligase</keyword>
<keyword evidence="7 11" id="KW-0067">ATP-binding</keyword>
<keyword evidence="5 11" id="KW-0671">Queuosine biosynthesis</keyword>
<organism evidence="12">
    <name type="scientific">Dictyoglomus turgidum</name>
    <dbReference type="NCBI Taxonomy" id="513050"/>
    <lineage>
        <taxon>Bacteria</taxon>
        <taxon>Pseudomonadati</taxon>
        <taxon>Dictyoglomota</taxon>
        <taxon>Dictyoglomia</taxon>
        <taxon>Dictyoglomales</taxon>
        <taxon>Dictyoglomaceae</taxon>
        <taxon>Dictyoglomus</taxon>
    </lineage>
</organism>
<keyword evidence="3 11" id="KW-0479">Metal-binding</keyword>
<name>A0A7C3SMN6_9BACT</name>
<dbReference type="UniPathway" id="UPA00391"/>
<dbReference type="Gene3D" id="3.40.50.620">
    <property type="entry name" value="HUPs"/>
    <property type="match status" value="1"/>
</dbReference>
<evidence type="ECO:0000256" key="9">
    <source>
        <dbReference type="ARBA" id="ARBA00039149"/>
    </source>
</evidence>
<evidence type="ECO:0000256" key="5">
    <source>
        <dbReference type="ARBA" id="ARBA00022785"/>
    </source>
</evidence>
<gene>
    <name evidence="11 12" type="primary">queC</name>
    <name evidence="12" type="ORF">ENV35_01440</name>
</gene>
<dbReference type="InterPro" id="IPR014729">
    <property type="entry name" value="Rossmann-like_a/b/a_fold"/>
</dbReference>
<dbReference type="EC" id="6.3.4.20" evidence="9 11"/>
<feature type="binding site" evidence="11">
    <location>
        <position position="197"/>
    </location>
    <ligand>
        <name>Zn(2+)</name>
        <dbReference type="ChEBI" id="CHEBI:29105"/>
    </ligand>
</feature>
<feature type="binding site" evidence="11">
    <location>
        <begin position="8"/>
        <end position="18"/>
    </location>
    <ligand>
        <name>ATP</name>
        <dbReference type="ChEBI" id="CHEBI:30616"/>
    </ligand>
</feature>
<evidence type="ECO:0000256" key="8">
    <source>
        <dbReference type="ARBA" id="ARBA00037993"/>
    </source>
</evidence>
<dbReference type="PANTHER" id="PTHR42914">
    <property type="entry name" value="7-CYANO-7-DEAZAGUANINE SYNTHASE"/>
    <property type="match status" value="1"/>
</dbReference>
<dbReference type="GO" id="GO:0016879">
    <property type="term" value="F:ligase activity, forming carbon-nitrogen bonds"/>
    <property type="evidence" value="ECO:0007669"/>
    <property type="project" value="UniProtKB-UniRule"/>
</dbReference>
<evidence type="ECO:0000256" key="6">
    <source>
        <dbReference type="ARBA" id="ARBA00022833"/>
    </source>
</evidence>
<dbReference type="GO" id="GO:0008270">
    <property type="term" value="F:zinc ion binding"/>
    <property type="evidence" value="ECO:0007669"/>
    <property type="project" value="UniProtKB-UniRule"/>
</dbReference>
<dbReference type="PANTHER" id="PTHR42914:SF1">
    <property type="entry name" value="7-CYANO-7-DEAZAGUANINE SYNTHASE"/>
    <property type="match status" value="1"/>
</dbReference>
<comment type="similarity">
    <text evidence="8 11">Belongs to the QueC family.</text>
</comment>
<evidence type="ECO:0000256" key="11">
    <source>
        <dbReference type="HAMAP-Rule" id="MF_01633"/>
    </source>
</evidence>
<protein>
    <recommendedName>
        <fullName evidence="9 11">7-cyano-7-deazaguanine synthase</fullName>
        <ecNumber evidence="9 11">6.3.4.20</ecNumber>
    </recommendedName>
    <alternativeName>
        <fullName evidence="11">7-cyano-7-carbaguanine synthase</fullName>
    </alternativeName>
    <alternativeName>
        <fullName evidence="11">PreQ(0) synthase</fullName>
    </alternativeName>
    <alternativeName>
        <fullName evidence="11">Queuosine biosynthesis protein QueC</fullName>
    </alternativeName>
</protein>
<feature type="binding site" evidence="11">
    <location>
        <position position="203"/>
    </location>
    <ligand>
        <name>Zn(2+)</name>
        <dbReference type="ChEBI" id="CHEBI:29105"/>
    </ligand>
</feature>
<feature type="binding site" evidence="11">
    <location>
        <position position="189"/>
    </location>
    <ligand>
        <name>Zn(2+)</name>
        <dbReference type="ChEBI" id="CHEBI:29105"/>
    </ligand>
</feature>
<dbReference type="AlphaFoldDB" id="A0A7C3SMN6"/>
<dbReference type="CDD" id="cd01995">
    <property type="entry name" value="QueC-like"/>
    <property type="match status" value="1"/>
</dbReference>
<comment type="caution">
    <text evidence="12">The sequence shown here is derived from an EMBL/GenBank/DDBJ whole genome shotgun (WGS) entry which is preliminary data.</text>
</comment>
<reference evidence="12" key="1">
    <citation type="journal article" date="2020" name="mSystems">
        <title>Genome- and Community-Level Interaction Insights into Carbon Utilization and Element Cycling Functions of Hydrothermarchaeota in Hydrothermal Sediment.</title>
        <authorList>
            <person name="Zhou Z."/>
            <person name="Liu Y."/>
            <person name="Xu W."/>
            <person name="Pan J."/>
            <person name="Luo Z.H."/>
            <person name="Li M."/>
        </authorList>
    </citation>
    <scope>NUCLEOTIDE SEQUENCE [LARGE SCALE GENOMIC DNA]</scope>
    <source>
        <strain evidence="12">SpSt-751</strain>
    </source>
</reference>
<evidence type="ECO:0000256" key="3">
    <source>
        <dbReference type="ARBA" id="ARBA00022723"/>
    </source>
</evidence>
<evidence type="ECO:0000256" key="10">
    <source>
        <dbReference type="ARBA" id="ARBA00047890"/>
    </source>
</evidence>
<dbReference type="Pfam" id="PF06508">
    <property type="entry name" value="QueC"/>
    <property type="match status" value="1"/>
</dbReference>
<accession>A0A7C3SMN6</accession>
<dbReference type="SUPFAM" id="SSF52402">
    <property type="entry name" value="Adenine nucleotide alpha hydrolases-like"/>
    <property type="match status" value="1"/>
</dbReference>
<dbReference type="InterPro" id="IPR018317">
    <property type="entry name" value="QueC"/>
</dbReference>
<dbReference type="GO" id="GO:0008616">
    <property type="term" value="P:tRNA queuosine(34) biosynthetic process"/>
    <property type="evidence" value="ECO:0007669"/>
    <property type="project" value="UniProtKB-UniRule"/>
</dbReference>
<dbReference type="NCBIfam" id="TIGR00364">
    <property type="entry name" value="7-cyano-7-deazaguanine synthase QueC"/>
    <property type="match status" value="1"/>
</dbReference>
<keyword evidence="6 11" id="KW-0862">Zinc</keyword>
<proteinExistence type="inferred from homology"/>
<sequence length="238" mass="26773">MKKAVVILSGGLDSSTCLFIAKKEGHELYALTFLYGQRHSKEIECAKRVAEIAGVKEHRIINLPTPKGSALTDSIEVPQGRSLEEICKEIPVTYVPARNTLFIAYALQYAEEIDADAIFTGVTAVDASGYPDTRPEYIQAWQNLINNATKKTTTGGTIKLRTPLLHLYKSEIIEIGNILKVPYEYTWSCYKGEEEPCLECDTCKLRIKGFIEAGVRDPLVNEDKWKEVLEKWEQNKSI</sequence>
<evidence type="ECO:0000256" key="4">
    <source>
        <dbReference type="ARBA" id="ARBA00022741"/>
    </source>
</evidence>
<comment type="cofactor">
    <cofactor evidence="11">
        <name>Zn(2+)</name>
        <dbReference type="ChEBI" id="CHEBI:29105"/>
    </cofactor>
    <text evidence="11">Binds 1 zinc ion per subunit.</text>
</comment>
<dbReference type="HAMAP" id="MF_01633">
    <property type="entry name" value="QueC"/>
    <property type="match status" value="1"/>
</dbReference>
<keyword evidence="4 11" id="KW-0547">Nucleotide-binding</keyword>
<comment type="pathway">
    <text evidence="1 11">Purine metabolism; 7-cyano-7-deazaguanine biosynthesis.</text>
</comment>
<dbReference type="PIRSF" id="PIRSF006293">
    <property type="entry name" value="ExsB"/>
    <property type="match status" value="1"/>
</dbReference>
<comment type="catalytic activity">
    <reaction evidence="10 11">
        <text>7-carboxy-7-carbaguanine + NH4(+) + 2 ATP = 7-cyano-7-carbaguanine + 2 AMP + 2 diphosphate + 2 H(+)</text>
        <dbReference type="Rhea" id="RHEA:27982"/>
        <dbReference type="ChEBI" id="CHEBI:15378"/>
        <dbReference type="ChEBI" id="CHEBI:28938"/>
        <dbReference type="ChEBI" id="CHEBI:30616"/>
        <dbReference type="ChEBI" id="CHEBI:33019"/>
        <dbReference type="ChEBI" id="CHEBI:45075"/>
        <dbReference type="ChEBI" id="CHEBI:61036"/>
        <dbReference type="ChEBI" id="CHEBI:456215"/>
        <dbReference type="EC" id="6.3.4.20"/>
    </reaction>
</comment>
<dbReference type="EMBL" id="DTGA01000036">
    <property type="protein sequence ID" value="HGB30523.1"/>
    <property type="molecule type" value="Genomic_DNA"/>
</dbReference>
<feature type="binding site" evidence="11">
    <location>
        <position position="200"/>
    </location>
    <ligand>
        <name>Zn(2+)</name>
        <dbReference type="ChEBI" id="CHEBI:29105"/>
    </ligand>
</feature>
<evidence type="ECO:0000256" key="2">
    <source>
        <dbReference type="ARBA" id="ARBA00022598"/>
    </source>
</evidence>
<evidence type="ECO:0000313" key="12">
    <source>
        <dbReference type="EMBL" id="HGB30523.1"/>
    </source>
</evidence>
<evidence type="ECO:0000256" key="7">
    <source>
        <dbReference type="ARBA" id="ARBA00022840"/>
    </source>
</evidence>
<evidence type="ECO:0000256" key="1">
    <source>
        <dbReference type="ARBA" id="ARBA00005061"/>
    </source>
</evidence>
<comment type="function">
    <text evidence="11">Catalyzes the ATP-dependent conversion of 7-carboxy-7-deazaguanine (CDG) to 7-cyano-7-deazaguanine (preQ(0)).</text>
</comment>
<dbReference type="GO" id="GO:0005524">
    <property type="term" value="F:ATP binding"/>
    <property type="evidence" value="ECO:0007669"/>
    <property type="project" value="UniProtKB-UniRule"/>
</dbReference>